<evidence type="ECO:0000259" key="1">
    <source>
        <dbReference type="PROSITE" id="PS51186"/>
    </source>
</evidence>
<dbReference type="PROSITE" id="PS51186">
    <property type="entry name" value="GNAT"/>
    <property type="match status" value="1"/>
</dbReference>
<reference evidence="2 3" key="2">
    <citation type="submission" date="2019-09" db="EMBL/GenBank/DDBJ databases">
        <authorList>
            <person name="Jin C."/>
        </authorList>
    </citation>
    <scope>NUCLEOTIDE SEQUENCE [LARGE SCALE GENOMIC DNA]</scope>
    <source>
        <strain evidence="2 3">BN140041</strain>
    </source>
</reference>
<name>A0A5B1LYK8_9ACTN</name>
<evidence type="ECO:0000313" key="2">
    <source>
        <dbReference type="EMBL" id="KAA1425584.1"/>
    </source>
</evidence>
<dbReference type="GO" id="GO:1990189">
    <property type="term" value="F:protein N-terminal-serine acetyltransferase activity"/>
    <property type="evidence" value="ECO:0007669"/>
    <property type="project" value="TreeGrafter"/>
</dbReference>
<protein>
    <submittedName>
        <fullName evidence="2">GNAT family N-acetyltransferase</fullName>
    </submittedName>
</protein>
<dbReference type="Pfam" id="PF13302">
    <property type="entry name" value="Acetyltransf_3"/>
    <property type="match status" value="1"/>
</dbReference>
<dbReference type="Proteomes" id="UP000324351">
    <property type="component" value="Unassembled WGS sequence"/>
</dbReference>
<accession>A0A5B1LYK8</accession>
<dbReference type="RefSeq" id="WP_149751770.1">
    <property type="nucleotide sequence ID" value="NZ_VUJW01000011.1"/>
</dbReference>
<feature type="domain" description="N-acetyltransferase" evidence="1">
    <location>
        <begin position="18"/>
        <end position="173"/>
    </location>
</feature>
<dbReference type="EMBL" id="VUJW01000011">
    <property type="protein sequence ID" value="KAA1425584.1"/>
    <property type="molecule type" value="Genomic_DNA"/>
</dbReference>
<keyword evidence="2" id="KW-0808">Transferase</keyword>
<dbReference type="GO" id="GO:0008999">
    <property type="term" value="F:protein-N-terminal-alanine acetyltransferase activity"/>
    <property type="evidence" value="ECO:0007669"/>
    <property type="project" value="TreeGrafter"/>
</dbReference>
<dbReference type="PANTHER" id="PTHR43441:SF10">
    <property type="entry name" value="ACETYLTRANSFERASE"/>
    <property type="match status" value="1"/>
</dbReference>
<reference evidence="2 3" key="1">
    <citation type="submission" date="2019-09" db="EMBL/GenBank/DDBJ databases">
        <title>Nocardioides panacisoli sp. nov., isolated from the soil of a ginseng field.</title>
        <authorList>
            <person name="Cho C."/>
        </authorList>
    </citation>
    <scope>NUCLEOTIDE SEQUENCE [LARGE SCALE GENOMIC DNA]</scope>
    <source>
        <strain evidence="2 3">BN140041</strain>
    </source>
</reference>
<proteinExistence type="predicted"/>
<dbReference type="PANTHER" id="PTHR43441">
    <property type="entry name" value="RIBOSOMAL-PROTEIN-SERINE ACETYLTRANSFERASE"/>
    <property type="match status" value="1"/>
</dbReference>
<dbReference type="InterPro" id="IPR016181">
    <property type="entry name" value="Acyl_CoA_acyltransferase"/>
</dbReference>
<organism evidence="2 3">
    <name type="scientific">Nocardioides antri</name>
    <dbReference type="NCBI Taxonomy" id="2607659"/>
    <lineage>
        <taxon>Bacteria</taxon>
        <taxon>Bacillati</taxon>
        <taxon>Actinomycetota</taxon>
        <taxon>Actinomycetes</taxon>
        <taxon>Propionibacteriales</taxon>
        <taxon>Nocardioidaceae</taxon>
        <taxon>Nocardioides</taxon>
    </lineage>
</organism>
<dbReference type="GO" id="GO:0005737">
    <property type="term" value="C:cytoplasm"/>
    <property type="evidence" value="ECO:0007669"/>
    <property type="project" value="TreeGrafter"/>
</dbReference>
<dbReference type="SUPFAM" id="SSF55729">
    <property type="entry name" value="Acyl-CoA N-acyltransferases (Nat)"/>
    <property type="match status" value="1"/>
</dbReference>
<keyword evidence="3" id="KW-1185">Reference proteome</keyword>
<dbReference type="InterPro" id="IPR051908">
    <property type="entry name" value="Ribosomal_N-acetyltransferase"/>
</dbReference>
<dbReference type="InterPro" id="IPR000182">
    <property type="entry name" value="GNAT_dom"/>
</dbReference>
<dbReference type="AlphaFoldDB" id="A0A5B1LYK8"/>
<dbReference type="Gene3D" id="3.40.630.30">
    <property type="match status" value="1"/>
</dbReference>
<gene>
    <name evidence="2" type="ORF">F0U47_17490</name>
</gene>
<comment type="caution">
    <text evidence="2">The sequence shown here is derived from an EMBL/GenBank/DDBJ whole genome shotgun (WGS) entry which is preliminary data.</text>
</comment>
<evidence type="ECO:0000313" key="3">
    <source>
        <dbReference type="Proteomes" id="UP000324351"/>
    </source>
</evidence>
<sequence length="191" mass="20647">MPARALPYPEPTLSDGRYGLRPWAETDLDCVREASADPEIPRGTTVPATFTPDEGRAFIRRQWRRAADGAGVSQAVVDLGADRAIGLVIVSLRPQPGVGGLGYWIVPAARGRGAASAALRLIVPWAFRGLGLRRLEAWVDPDNHPSQQVLLRSGFQLEGRLRNFLTAEGQPSDALVFSAIPPDPQPDRALP</sequence>